<dbReference type="InterPro" id="IPR011042">
    <property type="entry name" value="6-blade_b-propeller_TolB-like"/>
</dbReference>
<dbReference type="InterPro" id="IPR012938">
    <property type="entry name" value="Glc/Sorbosone_DH"/>
</dbReference>
<dbReference type="RefSeq" id="WP_119814760.1">
    <property type="nucleotide sequence ID" value="NZ_CP025066.1"/>
</dbReference>
<feature type="compositionally biased region" description="Acidic residues" evidence="1">
    <location>
        <begin position="26"/>
        <end position="50"/>
    </location>
</feature>
<evidence type="ECO:0000259" key="2">
    <source>
        <dbReference type="Pfam" id="PF07995"/>
    </source>
</evidence>
<feature type="region of interest" description="Disordered" evidence="1">
    <location>
        <begin position="22"/>
        <end position="50"/>
    </location>
</feature>
<dbReference type="Proteomes" id="UP000263012">
    <property type="component" value="Chromosome"/>
</dbReference>
<dbReference type="PANTHER" id="PTHR19328:SF13">
    <property type="entry name" value="HIPL1 PROTEIN"/>
    <property type="match status" value="1"/>
</dbReference>
<evidence type="ECO:0000313" key="4">
    <source>
        <dbReference type="Proteomes" id="UP000263012"/>
    </source>
</evidence>
<gene>
    <name evidence="3" type="ORF">AArcSl_0572</name>
</gene>
<keyword evidence="4" id="KW-1185">Reference proteome</keyword>
<feature type="compositionally biased region" description="Basic and acidic residues" evidence="1">
    <location>
        <begin position="449"/>
        <end position="459"/>
    </location>
</feature>
<proteinExistence type="predicted"/>
<dbReference type="Gene3D" id="2.120.10.30">
    <property type="entry name" value="TolB, C-terminal domain"/>
    <property type="match status" value="1"/>
</dbReference>
<dbReference type="OrthoDB" id="6744at2157"/>
<accession>A0A343TGK0</accession>
<dbReference type="PROSITE" id="PS51257">
    <property type="entry name" value="PROKAR_LIPOPROTEIN"/>
    <property type="match status" value="1"/>
</dbReference>
<evidence type="ECO:0000313" key="3">
    <source>
        <dbReference type="EMBL" id="AUX08222.1"/>
    </source>
</evidence>
<dbReference type="Pfam" id="PF07995">
    <property type="entry name" value="GSDH"/>
    <property type="match status" value="1"/>
</dbReference>
<name>A0A343TGK0_9EURY</name>
<dbReference type="InterPro" id="IPR011041">
    <property type="entry name" value="Quinoprot_gluc/sorb_DH_b-prop"/>
</dbReference>
<dbReference type="SUPFAM" id="SSF50952">
    <property type="entry name" value="Soluble quinoprotein glucose dehydrogenase"/>
    <property type="match status" value="1"/>
</dbReference>
<sequence length="459" mass="49464">MKRLTRRRALSALGTGSIVVAAGCLGDDDPDSDGEPEADESGEATDPDPVEAEYDLSVDHDINTWDGYDPEWEPPTEPPEDEYAVETLVEGLEIPWDLAFAPDGELFVSERPGRILRYDAGTVEAIAEPDDVVDAEAIDVGDEGGWWAGGGEGGLMGIAVHPNYPDVPLLYVYYTYDGHGGERNRLAYYDVSADEPAETHTTVFEDVPGDRIHNGGRIAFGPKNYLWIATGDAGSPEQHSQDPSSLAGKILRIEPDGSAPEDNPDLGDGADPRVFTYGHRNAQGISFFPDGTPVISEHGPSARDEVIVLASGENHGWPDARDGEEYPGTDFARPAINSGTSDTWAPAGTVFYTGGAVPSLRNRLLVGGLGSEQLYVVTLSPAGEPEPDAERGIRYDEDWLDPDWQATAHSVFEGEHGRIRHVEQGPDGTLYAVTSNRDGRASDAFPQEGDDRLVRITPP</sequence>
<protein>
    <submittedName>
        <fullName evidence="3">Glucose/sorbosone dehydrogenase</fullName>
    </submittedName>
</protein>
<feature type="domain" description="Glucose/Sorbosone dehydrogenase" evidence="2">
    <location>
        <begin position="92"/>
        <end position="440"/>
    </location>
</feature>
<evidence type="ECO:0000256" key="1">
    <source>
        <dbReference type="SAM" id="MobiDB-lite"/>
    </source>
</evidence>
<feature type="compositionally biased region" description="Acidic residues" evidence="1">
    <location>
        <begin position="68"/>
        <end position="80"/>
    </location>
</feature>
<reference evidence="4" key="1">
    <citation type="submission" date="2017-11" db="EMBL/GenBank/DDBJ databases">
        <title>Phenotypic and genomic properties of facultatively anaerobic sulfur-reducing natronoarchaea from hypersaline soda lakes.</title>
        <authorList>
            <person name="Sorokin D.Y."/>
            <person name="Kublanov I.V."/>
            <person name="Roman P."/>
            <person name="Sinninghe Damste J.S."/>
            <person name="Golyshin P.N."/>
            <person name="Rojo D."/>
            <person name="Ciordia S."/>
            <person name="Mena M.D.C."/>
            <person name="Ferrer M."/>
            <person name="Messina E."/>
            <person name="Smedile F."/>
            <person name="La Spada G."/>
            <person name="La Cono V."/>
            <person name="Yakimov M.M."/>
        </authorList>
    </citation>
    <scope>NUCLEOTIDE SEQUENCE [LARGE SCALE GENOMIC DNA]</scope>
    <source>
        <strain evidence="4">AArc-Sl</strain>
    </source>
</reference>
<dbReference type="EMBL" id="CP025066">
    <property type="protein sequence ID" value="AUX08222.1"/>
    <property type="molecule type" value="Genomic_DNA"/>
</dbReference>
<organism evidence="3 4">
    <name type="scientific">Halalkaliarchaeum desulfuricum</name>
    <dbReference type="NCBI Taxonomy" id="2055893"/>
    <lineage>
        <taxon>Archaea</taxon>
        <taxon>Methanobacteriati</taxon>
        <taxon>Methanobacteriota</taxon>
        <taxon>Stenosarchaea group</taxon>
        <taxon>Halobacteria</taxon>
        <taxon>Halobacteriales</taxon>
        <taxon>Haloferacaceae</taxon>
        <taxon>Halalkaliarchaeum</taxon>
    </lineage>
</organism>
<feature type="region of interest" description="Disordered" evidence="1">
    <location>
        <begin position="61"/>
        <end position="80"/>
    </location>
</feature>
<dbReference type="GeneID" id="37876909"/>
<dbReference type="KEGG" id="hdf:AArcSl_0572"/>
<dbReference type="PANTHER" id="PTHR19328">
    <property type="entry name" value="HEDGEHOG-INTERACTING PROTEIN"/>
    <property type="match status" value="1"/>
</dbReference>
<feature type="region of interest" description="Disordered" evidence="1">
    <location>
        <begin position="436"/>
        <end position="459"/>
    </location>
</feature>
<dbReference type="AlphaFoldDB" id="A0A343TGK0"/>